<keyword evidence="1" id="KW-0696">RNA-directed RNA polymerase</keyword>
<name>A0AAT9QG05_9VIRU</name>
<protein>
    <submittedName>
        <fullName evidence="1">RNA-dependent RNA polymerase</fullName>
    </submittedName>
</protein>
<dbReference type="GO" id="GO:0003968">
    <property type="term" value="F:RNA-directed RNA polymerase activity"/>
    <property type="evidence" value="ECO:0007669"/>
    <property type="project" value="UniProtKB-KW"/>
</dbReference>
<gene>
    <name evidence="1" type="primary">ORF1</name>
</gene>
<keyword evidence="1" id="KW-0808">Transferase</keyword>
<proteinExistence type="predicted"/>
<sequence length="682" mass="79014">MTNISNTGYPLDLMYSSRGTASNGSGRNLKIDSRKYNKLNDYPFVKTPVSTFFDGRSKVLKFSDWEKERLLAVQLSVEEGISLKILKKFEDSDFKKQLKLFINSLLLWDSIPIEKAITIEEIFCRNLMEGPEFAKILKNLRYYSLLEKISILPTSHDEDFREWFGYDSFYHEANLIHWEEVTDDIPWSFIETRTDDAFYALLEEEFNLVLDNIRIREPTHIDVLLSVKNSGGWVPSMKKNSVYSEVHISTFGLGLPEKRGFMLGKRCMIQAMPAGLRDTSIPDPDSLFKIKHTHLILKQITERLDGSAMTTSRLSQELRKSSMRNPHLLIDIKKCGLTFPRRFLLMMGKVLTQKGYFNYLSEWKQSYLVDGKTTYATKNGFNLGWVNDAPTIIQCLILRIVKKQFPSITAVIFNDDSDWVLRGVKPQEIFLARSLIRLCYNSSGLILSDKKEILSHASVFCEIYNGFEENLFGDPRKRQIATRLLAKSMSASSLILKMNYYNNALEWYTEDIDLIFESAAECLRRTTGIPHWVFSIPKSLGGLSLYRENHLDRSYLTFENLTDKQKTYTHLFCRLRKDFSRKKLFIELREKPDLKKIEFETYESENRAILGECSDIQQEYEHIYSDNICVSDALIRVYESLSQPSVFDSLYDRKCIRLQRLVESLNSRIAGASLRLEPDPGG</sequence>
<keyword evidence="1" id="KW-0548">Nucleotidyltransferase</keyword>
<dbReference type="EMBL" id="OM262448">
    <property type="protein sequence ID" value="USW07197.1"/>
    <property type="molecule type" value="Genomic_RNA"/>
</dbReference>
<reference evidence="1" key="1">
    <citation type="journal article" date="2022" name="Virus Evol.">
        <title>Three new clades of putative viral RNA-dependent RNA polymerases with rare or unique catalytic triads discovered in libraries of ORFans from powdery mildews and the yeast of oenological interest Starmerella bacillaris.</title>
        <authorList>
            <person name="Forgia M."/>
            <person name="Chiapello M."/>
            <person name="Daghino S."/>
            <person name="Pacifico D."/>
            <person name="Crucitti D."/>
            <person name="Oliva D."/>
            <person name="Ayllon M."/>
            <person name="Turina M."/>
            <person name="Turina M."/>
        </authorList>
    </citation>
    <scope>NUCLEOTIDE SEQUENCE</scope>
    <source>
        <strain evidence="1">DMGE</strain>
    </source>
</reference>
<reference evidence="1" key="2">
    <citation type="submission" date="2022-01" db="EMBL/GenBank/DDBJ databases">
        <authorList>
            <person name="Forgia M."/>
            <person name="Chiapello M."/>
            <person name="Daghino S."/>
            <person name="Pacifico D."/>
            <person name="Crucitti D."/>
            <person name="Oliva D."/>
            <person name="Turina M."/>
        </authorList>
    </citation>
    <scope>NUCLEOTIDE SEQUENCE</scope>
    <source>
        <strain evidence="1">DMGE</strain>
    </source>
</reference>
<organism evidence="1">
    <name type="scientific">Downy mildew lesion associated ormycovirus 2</name>
    <dbReference type="NCBI Taxonomy" id="3162770"/>
    <lineage>
        <taxon>Viruses</taxon>
        <taxon>Riboviria</taxon>
        <taxon>Orthornavirae</taxon>
        <taxon>Orpoviricetes</taxon>
        <taxon>Bormycovirales</taxon>
        <taxon>Alphaormycoviridae</taxon>
        <taxon>Phormycovirus</taxon>
        <taxon>Phormycovirus plasmoparae</taxon>
    </lineage>
</organism>
<evidence type="ECO:0000313" key="1">
    <source>
        <dbReference type="EMBL" id="USW07197.1"/>
    </source>
</evidence>
<accession>A0AAT9QG05</accession>